<keyword evidence="2" id="KW-0732">Signal</keyword>
<proteinExistence type="predicted"/>
<name>A0ABV6R1V0_9CAUL</name>
<gene>
    <name evidence="3" type="ORF">ACFFGE_06855</name>
</gene>
<accession>A0ABV6R1V0</accession>
<sequence length="252" mass="26528">MTIVRPAVIAALVLTAAACDRAENETAVPAAPTGEAASASSSPAGSTNPSALSSATTPDGGAPASFANRTGELVNPDDLAMIFLYYDLAGLTPPIERWIEEDRDVRFGDASEKPARREALRAAFTAAQASVRGVGRLRLTVQSDLSDYDPTYGEFTVRALAPSSTFSYAAQSQRVTIRLANGQVAQRWPVSAAQAQSINDRVSYLRGTQVDVLLRIIGVQPGTDGGSLTAEVVSYEVRDRDAGVLGRLTVAQ</sequence>
<keyword evidence="4" id="KW-1185">Reference proteome</keyword>
<comment type="caution">
    <text evidence="3">The sequence shown here is derived from an EMBL/GenBank/DDBJ whole genome shotgun (WGS) entry which is preliminary data.</text>
</comment>
<evidence type="ECO:0000256" key="1">
    <source>
        <dbReference type="SAM" id="MobiDB-lite"/>
    </source>
</evidence>
<feature type="compositionally biased region" description="Low complexity" evidence="1">
    <location>
        <begin position="28"/>
        <end position="51"/>
    </location>
</feature>
<organism evidence="3 4">
    <name type="scientific">Brevundimonas balnearis</name>
    <dbReference type="NCBI Taxonomy" id="1572858"/>
    <lineage>
        <taxon>Bacteria</taxon>
        <taxon>Pseudomonadati</taxon>
        <taxon>Pseudomonadota</taxon>
        <taxon>Alphaproteobacteria</taxon>
        <taxon>Caulobacterales</taxon>
        <taxon>Caulobacteraceae</taxon>
        <taxon>Brevundimonas</taxon>
    </lineage>
</organism>
<feature type="signal peptide" evidence="2">
    <location>
        <begin position="1"/>
        <end position="22"/>
    </location>
</feature>
<feature type="region of interest" description="Disordered" evidence="1">
    <location>
        <begin position="28"/>
        <end position="70"/>
    </location>
</feature>
<dbReference type="RefSeq" id="WP_376835510.1">
    <property type="nucleotide sequence ID" value="NZ_JBHLSW010000004.1"/>
</dbReference>
<evidence type="ECO:0000313" key="4">
    <source>
        <dbReference type="Proteomes" id="UP001589906"/>
    </source>
</evidence>
<protein>
    <recommendedName>
        <fullName evidence="5">Lipoprotein</fullName>
    </recommendedName>
</protein>
<dbReference type="EMBL" id="JBHLSW010000004">
    <property type="protein sequence ID" value="MFC0633594.1"/>
    <property type="molecule type" value="Genomic_DNA"/>
</dbReference>
<evidence type="ECO:0008006" key="5">
    <source>
        <dbReference type="Google" id="ProtNLM"/>
    </source>
</evidence>
<dbReference type="PROSITE" id="PS51257">
    <property type="entry name" value="PROKAR_LIPOPROTEIN"/>
    <property type="match status" value="1"/>
</dbReference>
<reference evidence="3 4" key="1">
    <citation type="submission" date="2024-09" db="EMBL/GenBank/DDBJ databases">
        <authorList>
            <person name="Sun Q."/>
            <person name="Mori K."/>
        </authorList>
    </citation>
    <scope>NUCLEOTIDE SEQUENCE [LARGE SCALE GENOMIC DNA]</scope>
    <source>
        <strain evidence="3 4">NCAIM B.02621</strain>
    </source>
</reference>
<evidence type="ECO:0000313" key="3">
    <source>
        <dbReference type="EMBL" id="MFC0633594.1"/>
    </source>
</evidence>
<feature type="chain" id="PRO_5047538469" description="Lipoprotein" evidence="2">
    <location>
        <begin position="23"/>
        <end position="252"/>
    </location>
</feature>
<evidence type="ECO:0000256" key="2">
    <source>
        <dbReference type="SAM" id="SignalP"/>
    </source>
</evidence>
<dbReference type="Proteomes" id="UP001589906">
    <property type="component" value="Unassembled WGS sequence"/>
</dbReference>